<comment type="caution">
    <text evidence="1">The sequence shown here is derived from an EMBL/GenBank/DDBJ whole genome shotgun (WGS) entry which is preliminary data.</text>
</comment>
<gene>
    <name evidence="1" type="ORF">PHPALM_8600</name>
</gene>
<protein>
    <submittedName>
        <fullName evidence="1">Multidrug resistance protein ABC Superfamily</fullName>
    </submittedName>
</protein>
<organism evidence="1 2">
    <name type="scientific">Phytophthora palmivora</name>
    <dbReference type="NCBI Taxonomy" id="4796"/>
    <lineage>
        <taxon>Eukaryota</taxon>
        <taxon>Sar</taxon>
        <taxon>Stramenopiles</taxon>
        <taxon>Oomycota</taxon>
        <taxon>Peronosporomycetes</taxon>
        <taxon>Peronosporales</taxon>
        <taxon>Peronosporaceae</taxon>
        <taxon>Phytophthora</taxon>
    </lineage>
</organism>
<dbReference type="OrthoDB" id="120822at2759"/>
<reference evidence="1 2" key="1">
    <citation type="journal article" date="2017" name="Genome Biol. Evol.">
        <title>Phytophthora megakarya and P. palmivora, closely related causal agents of cacao black pod rot, underwent increases in genome sizes and gene numbers by different mechanisms.</title>
        <authorList>
            <person name="Ali S.S."/>
            <person name="Shao J."/>
            <person name="Lary D.J."/>
            <person name="Kronmiller B."/>
            <person name="Shen D."/>
            <person name="Strem M.D."/>
            <person name="Amoako-Attah I."/>
            <person name="Akrofi A.Y."/>
            <person name="Begoude B.A."/>
            <person name="Ten Hoopen G.M."/>
            <person name="Coulibaly K."/>
            <person name="Kebe B.I."/>
            <person name="Melnick R.L."/>
            <person name="Guiltinan M.J."/>
            <person name="Tyler B.M."/>
            <person name="Meinhardt L.W."/>
            <person name="Bailey B.A."/>
        </authorList>
    </citation>
    <scope>NUCLEOTIDE SEQUENCE [LARGE SCALE GENOMIC DNA]</scope>
    <source>
        <strain evidence="2">sbr112.9</strain>
    </source>
</reference>
<dbReference type="EMBL" id="NCKW01004868">
    <property type="protein sequence ID" value="POM74445.1"/>
    <property type="molecule type" value="Genomic_DNA"/>
</dbReference>
<dbReference type="Proteomes" id="UP000237271">
    <property type="component" value="Unassembled WGS sequence"/>
</dbReference>
<evidence type="ECO:0000313" key="2">
    <source>
        <dbReference type="Proteomes" id="UP000237271"/>
    </source>
</evidence>
<accession>A0A2P4Y9F8</accession>
<evidence type="ECO:0000313" key="1">
    <source>
        <dbReference type="EMBL" id="POM74445.1"/>
    </source>
</evidence>
<name>A0A2P4Y9F8_9STRA</name>
<sequence length="141" mass="16645">MDTATKKMDVQWNKDDGPVNWSCRDWPLYKPTMMRYLACYEVNDNEWRLYDIYDGSVTFQSTVSQDEEPLSEIDIELAVFDYGSEMWEYLAKRFEGRENATTKLYMERTLRQKLHAASCCPVTDVENRLLYMMSPAIHANL</sequence>
<dbReference type="AlphaFoldDB" id="A0A2P4Y9F8"/>
<keyword evidence="2" id="KW-1185">Reference proteome</keyword>
<proteinExistence type="predicted"/>